<dbReference type="EMBL" id="VSRR010131500">
    <property type="protein sequence ID" value="MPD02455.1"/>
    <property type="molecule type" value="Genomic_DNA"/>
</dbReference>
<name>A0A5B7KCZ0_PORTR</name>
<dbReference type="AlphaFoldDB" id="A0A5B7KCZ0"/>
<evidence type="ECO:0000313" key="2">
    <source>
        <dbReference type="EMBL" id="MPD02455.1"/>
    </source>
</evidence>
<dbReference type="Proteomes" id="UP000324222">
    <property type="component" value="Unassembled WGS sequence"/>
</dbReference>
<proteinExistence type="predicted"/>
<accession>A0A5B7KCZ0</accession>
<keyword evidence="3" id="KW-1185">Reference proteome</keyword>
<evidence type="ECO:0000256" key="1">
    <source>
        <dbReference type="SAM" id="MobiDB-lite"/>
    </source>
</evidence>
<protein>
    <submittedName>
        <fullName evidence="2">Uncharacterized protein</fullName>
    </submittedName>
</protein>
<evidence type="ECO:0000313" key="3">
    <source>
        <dbReference type="Proteomes" id="UP000324222"/>
    </source>
</evidence>
<reference evidence="2 3" key="1">
    <citation type="submission" date="2019-05" db="EMBL/GenBank/DDBJ databases">
        <title>Another draft genome of Portunus trituberculatus and its Hox gene families provides insights of decapod evolution.</title>
        <authorList>
            <person name="Jeong J.-H."/>
            <person name="Song I."/>
            <person name="Kim S."/>
            <person name="Choi T."/>
            <person name="Kim D."/>
            <person name="Ryu S."/>
            <person name="Kim W."/>
        </authorList>
    </citation>
    <scope>NUCLEOTIDE SEQUENCE [LARGE SCALE GENOMIC DNA]</scope>
    <source>
        <tissue evidence="2">Muscle</tissue>
    </source>
</reference>
<gene>
    <name evidence="2" type="ORF">E2C01_098039</name>
</gene>
<sequence length="82" mass="9556">MQESRDSSTQISSEKDRGAQEDKDTYRDTEQDRPRQGTREQGYNKCRTQQGKDTDTVRQCRVGQGYQIDNNKARIETHRSTT</sequence>
<organism evidence="2 3">
    <name type="scientific">Portunus trituberculatus</name>
    <name type="common">Swimming crab</name>
    <name type="synonym">Neptunus trituberculatus</name>
    <dbReference type="NCBI Taxonomy" id="210409"/>
    <lineage>
        <taxon>Eukaryota</taxon>
        <taxon>Metazoa</taxon>
        <taxon>Ecdysozoa</taxon>
        <taxon>Arthropoda</taxon>
        <taxon>Crustacea</taxon>
        <taxon>Multicrustacea</taxon>
        <taxon>Malacostraca</taxon>
        <taxon>Eumalacostraca</taxon>
        <taxon>Eucarida</taxon>
        <taxon>Decapoda</taxon>
        <taxon>Pleocyemata</taxon>
        <taxon>Brachyura</taxon>
        <taxon>Eubrachyura</taxon>
        <taxon>Portunoidea</taxon>
        <taxon>Portunidae</taxon>
        <taxon>Portuninae</taxon>
        <taxon>Portunus</taxon>
    </lineage>
</organism>
<feature type="region of interest" description="Disordered" evidence="1">
    <location>
        <begin position="1"/>
        <end position="58"/>
    </location>
</feature>
<feature type="compositionally biased region" description="Basic and acidic residues" evidence="1">
    <location>
        <begin position="13"/>
        <end position="38"/>
    </location>
</feature>
<comment type="caution">
    <text evidence="2">The sequence shown here is derived from an EMBL/GenBank/DDBJ whole genome shotgun (WGS) entry which is preliminary data.</text>
</comment>